<evidence type="ECO:0000313" key="2">
    <source>
        <dbReference type="EMBL" id="CAD9272744.1"/>
    </source>
</evidence>
<proteinExistence type="predicted"/>
<feature type="transmembrane region" description="Helical" evidence="1">
    <location>
        <begin position="77"/>
        <end position="96"/>
    </location>
</feature>
<keyword evidence="1" id="KW-0472">Membrane</keyword>
<name>A0A7S1UMH6_9STRA</name>
<gene>
    <name evidence="2" type="ORF">GOCE00092_LOCUS1651</name>
</gene>
<keyword evidence="1" id="KW-0812">Transmembrane</keyword>
<keyword evidence="1" id="KW-1133">Transmembrane helix</keyword>
<protein>
    <submittedName>
        <fullName evidence="2">Uncharacterized protein</fullName>
    </submittedName>
</protein>
<dbReference type="AlphaFoldDB" id="A0A7S1UMH6"/>
<sequence>MYPCELLLRFFDLSGHLDLWEHEELLQRLLCFFKLPSSRSHLWQHEGSSTTDIGPRDDEGTANLTAKKRLAADSKKMHFTITMMAIPVLFFCVSNIEIINPLLLHHLKLDDENETIPVVATTIATIDALFMNDTVIRDACTIGLKFDQQSSIPIFDQRSPSSTIVPTSSASTSYRTSSTLTIYRTGYKTKQGVKFDQTLLQRATVLHRPTPNAPADVFVKGHYRPHGNTIKGNIIIPS</sequence>
<dbReference type="EMBL" id="HBGK01003062">
    <property type="protein sequence ID" value="CAD9272744.1"/>
    <property type="molecule type" value="Transcribed_RNA"/>
</dbReference>
<accession>A0A7S1UMH6</accession>
<organism evidence="2">
    <name type="scientific">Grammatophora oceanica</name>
    <dbReference type="NCBI Taxonomy" id="210454"/>
    <lineage>
        <taxon>Eukaryota</taxon>
        <taxon>Sar</taxon>
        <taxon>Stramenopiles</taxon>
        <taxon>Ochrophyta</taxon>
        <taxon>Bacillariophyta</taxon>
        <taxon>Fragilariophyceae</taxon>
        <taxon>Fragilariophycidae</taxon>
        <taxon>Rhabdonematales</taxon>
        <taxon>Grammatophoraceae</taxon>
        <taxon>Grammatophora</taxon>
    </lineage>
</organism>
<evidence type="ECO:0000256" key="1">
    <source>
        <dbReference type="SAM" id="Phobius"/>
    </source>
</evidence>
<reference evidence="2" key="1">
    <citation type="submission" date="2021-01" db="EMBL/GenBank/DDBJ databases">
        <authorList>
            <person name="Corre E."/>
            <person name="Pelletier E."/>
            <person name="Niang G."/>
            <person name="Scheremetjew M."/>
            <person name="Finn R."/>
            <person name="Kale V."/>
            <person name="Holt S."/>
            <person name="Cochrane G."/>
            <person name="Meng A."/>
            <person name="Brown T."/>
            <person name="Cohen L."/>
        </authorList>
    </citation>
    <scope>NUCLEOTIDE SEQUENCE</scope>
    <source>
        <strain evidence="2">CCMP 410</strain>
    </source>
</reference>